<sequence length="276" mass="31943">MVRSVLIYTYYNSPSSNYNLSFFVNQELKNGCRHNNIDYIIVINGFSYDTENIEFPALDNLTILLRENKGYDFGGHFHALRHLEEEGLLHSYNFYFFMNSGVIGPILPHYQDRNGPAHWSNYFINKVTDRVKLVGTSIVCLPAEDAGGKGPKVEGFFFMTDRLGLALLLEEGNIFCEHLDKRSAIINGEYGLSNCIFKRGYTIDCMLTRYQGVDWTDLANHSMNACLHPSRKNSFYGCSIDPYEVIFHKWFWHGCEPVNLDVIRQYVDHNYRKKLV</sequence>
<dbReference type="AlphaFoldDB" id="A0A6C0I4G3"/>
<proteinExistence type="predicted"/>
<protein>
    <recommendedName>
        <fullName evidence="2">Glycosyltransferase</fullName>
    </recommendedName>
</protein>
<accession>A0A6C0I4G3</accession>
<dbReference type="EMBL" id="MN740085">
    <property type="protein sequence ID" value="QHT87256.1"/>
    <property type="molecule type" value="Genomic_DNA"/>
</dbReference>
<evidence type="ECO:0000313" key="1">
    <source>
        <dbReference type="EMBL" id="QHT87256.1"/>
    </source>
</evidence>
<reference evidence="1" key="1">
    <citation type="journal article" date="2020" name="Nature">
        <title>Giant virus diversity and host interactions through global metagenomics.</title>
        <authorList>
            <person name="Schulz F."/>
            <person name="Roux S."/>
            <person name="Paez-Espino D."/>
            <person name="Jungbluth S."/>
            <person name="Walsh D.A."/>
            <person name="Denef V.J."/>
            <person name="McMahon K.D."/>
            <person name="Konstantinidis K.T."/>
            <person name="Eloe-Fadrosh E.A."/>
            <person name="Kyrpides N.C."/>
            <person name="Woyke T."/>
        </authorList>
    </citation>
    <scope>NUCLEOTIDE SEQUENCE</scope>
    <source>
        <strain evidence="1">GVMAG-M-3300023184-190</strain>
    </source>
</reference>
<organism evidence="1">
    <name type="scientific">viral metagenome</name>
    <dbReference type="NCBI Taxonomy" id="1070528"/>
    <lineage>
        <taxon>unclassified sequences</taxon>
        <taxon>metagenomes</taxon>
        <taxon>organismal metagenomes</taxon>
    </lineage>
</organism>
<name>A0A6C0I4G3_9ZZZZ</name>
<evidence type="ECO:0008006" key="2">
    <source>
        <dbReference type="Google" id="ProtNLM"/>
    </source>
</evidence>